<dbReference type="Pfam" id="PF11938">
    <property type="entry name" value="DUF3456"/>
    <property type="match status" value="1"/>
</dbReference>
<name>A0A9N9RCW1_9NEOP</name>
<dbReference type="EMBL" id="OU893337">
    <property type="protein sequence ID" value="CAG9794156.1"/>
    <property type="molecule type" value="Genomic_DNA"/>
</dbReference>
<dbReference type="Proteomes" id="UP001153714">
    <property type="component" value="Chromosome 6"/>
</dbReference>
<proteinExistence type="predicted"/>
<feature type="compositionally biased region" description="Acidic residues" evidence="1">
    <location>
        <begin position="136"/>
        <end position="154"/>
    </location>
</feature>
<dbReference type="InterPro" id="IPR021852">
    <property type="entry name" value="DUF3456"/>
</dbReference>
<feature type="domain" description="DUF3456" evidence="2">
    <location>
        <begin position="1"/>
        <end position="89"/>
    </location>
</feature>
<evidence type="ECO:0000313" key="4">
    <source>
        <dbReference type="Proteomes" id="UP001153714"/>
    </source>
</evidence>
<dbReference type="AlphaFoldDB" id="A0A9N9RCW1"/>
<keyword evidence="4" id="KW-1185">Reference proteome</keyword>
<protein>
    <recommendedName>
        <fullName evidence="2">DUF3456 domain-containing protein</fullName>
    </recommendedName>
</protein>
<reference evidence="3" key="1">
    <citation type="submission" date="2021-12" db="EMBL/GenBank/DDBJ databases">
        <authorList>
            <person name="King R."/>
        </authorList>
    </citation>
    <scope>NUCLEOTIDE SEQUENCE</scope>
</reference>
<evidence type="ECO:0000259" key="2">
    <source>
        <dbReference type="Pfam" id="PF11938"/>
    </source>
</evidence>
<sequence>MDDYVRVYYKSTGKLAIMQLMTPEGGMNPEFSKTKFVTDDDLNKSLEYYCERMFEENEDEITDLYKNRPEDDVMPDAEKAICFNHTNYCEQWMLPNEEDTTWTDEMEQEYIKIHGPDPYGFGGLGGMGAPPSFGADDIEEEDLDAEEPEAKDEL</sequence>
<reference evidence="3" key="2">
    <citation type="submission" date="2022-10" db="EMBL/GenBank/DDBJ databases">
        <authorList>
            <consortium name="ENA_rothamsted_submissions"/>
            <consortium name="culmorum"/>
            <person name="King R."/>
        </authorList>
    </citation>
    <scope>NUCLEOTIDE SEQUENCE</scope>
</reference>
<evidence type="ECO:0000256" key="1">
    <source>
        <dbReference type="SAM" id="MobiDB-lite"/>
    </source>
</evidence>
<organism evidence="3 4">
    <name type="scientific">Diatraea saccharalis</name>
    <name type="common">sugarcane borer</name>
    <dbReference type="NCBI Taxonomy" id="40085"/>
    <lineage>
        <taxon>Eukaryota</taxon>
        <taxon>Metazoa</taxon>
        <taxon>Ecdysozoa</taxon>
        <taxon>Arthropoda</taxon>
        <taxon>Hexapoda</taxon>
        <taxon>Insecta</taxon>
        <taxon>Pterygota</taxon>
        <taxon>Neoptera</taxon>
        <taxon>Endopterygota</taxon>
        <taxon>Lepidoptera</taxon>
        <taxon>Glossata</taxon>
        <taxon>Ditrysia</taxon>
        <taxon>Pyraloidea</taxon>
        <taxon>Crambidae</taxon>
        <taxon>Crambinae</taxon>
        <taxon>Diatraea</taxon>
    </lineage>
</organism>
<dbReference type="OrthoDB" id="192915at2759"/>
<accession>A0A9N9RCW1</accession>
<gene>
    <name evidence="3" type="ORF">DIATSA_LOCUS11551</name>
</gene>
<feature type="region of interest" description="Disordered" evidence="1">
    <location>
        <begin position="121"/>
        <end position="154"/>
    </location>
</feature>
<evidence type="ECO:0000313" key="3">
    <source>
        <dbReference type="EMBL" id="CAG9794156.1"/>
    </source>
</evidence>